<feature type="compositionally biased region" description="Polar residues" evidence="1">
    <location>
        <begin position="81"/>
        <end position="112"/>
    </location>
</feature>
<evidence type="ECO:0000256" key="1">
    <source>
        <dbReference type="SAM" id="MobiDB-lite"/>
    </source>
</evidence>
<feature type="region of interest" description="Disordered" evidence="1">
    <location>
        <begin position="81"/>
        <end position="129"/>
    </location>
</feature>
<sequence>MSSTNYEGASSMPPPMHQLAIPEEPPTYPGVVFNGPVNIVGAPTIASGPLTIYRDGAVHKDYHFYRGSTHYETNNTINVNQGGDIESVQTTNSVSSTGSTPATTPNESSTGFTLEGQGDSMVVDGKAQN</sequence>
<proteinExistence type="predicted"/>
<dbReference type="AlphaFoldDB" id="A8P2B6"/>
<dbReference type="Proteomes" id="UP000001861">
    <property type="component" value="Unassembled WGS sequence"/>
</dbReference>
<keyword evidence="3" id="KW-1185">Reference proteome</keyword>
<name>A8P2B6_COPC7</name>
<dbReference type="KEGG" id="cci:CC1G_04723"/>
<accession>A8P2B6</accession>
<dbReference type="HOGENOM" id="CLU_1948721_0_0_1"/>
<dbReference type="InParanoid" id="A8P2B6"/>
<gene>
    <name evidence="2" type="ORF">CC1G_04723</name>
</gene>
<protein>
    <submittedName>
        <fullName evidence="2">Uncharacterized protein</fullName>
    </submittedName>
</protein>
<dbReference type="GeneID" id="6014859"/>
<dbReference type="RefSeq" id="XP_001838279.2">
    <property type="nucleotide sequence ID" value="XM_001838227.2"/>
</dbReference>
<comment type="caution">
    <text evidence="2">The sequence shown here is derived from an EMBL/GenBank/DDBJ whole genome shotgun (WGS) entry which is preliminary data.</text>
</comment>
<evidence type="ECO:0000313" key="2">
    <source>
        <dbReference type="EMBL" id="EAU83467.2"/>
    </source>
</evidence>
<reference evidence="2 3" key="1">
    <citation type="journal article" date="2010" name="Proc. Natl. Acad. Sci. U.S.A.">
        <title>Insights into evolution of multicellular fungi from the assembled chromosomes of the mushroom Coprinopsis cinerea (Coprinus cinereus).</title>
        <authorList>
            <person name="Stajich J.E."/>
            <person name="Wilke S.K."/>
            <person name="Ahren D."/>
            <person name="Au C.H."/>
            <person name="Birren B.W."/>
            <person name="Borodovsky M."/>
            <person name="Burns C."/>
            <person name="Canback B."/>
            <person name="Casselton L.A."/>
            <person name="Cheng C.K."/>
            <person name="Deng J."/>
            <person name="Dietrich F.S."/>
            <person name="Fargo D.C."/>
            <person name="Farman M.L."/>
            <person name="Gathman A.C."/>
            <person name="Goldberg J."/>
            <person name="Guigo R."/>
            <person name="Hoegger P.J."/>
            <person name="Hooker J.B."/>
            <person name="Huggins A."/>
            <person name="James T.Y."/>
            <person name="Kamada T."/>
            <person name="Kilaru S."/>
            <person name="Kodira C."/>
            <person name="Kues U."/>
            <person name="Kupfer D."/>
            <person name="Kwan H.S."/>
            <person name="Lomsadze A."/>
            <person name="Li W."/>
            <person name="Lilly W.W."/>
            <person name="Ma L.J."/>
            <person name="Mackey A.J."/>
            <person name="Manning G."/>
            <person name="Martin F."/>
            <person name="Muraguchi H."/>
            <person name="Natvig D.O."/>
            <person name="Palmerini H."/>
            <person name="Ramesh M.A."/>
            <person name="Rehmeyer C.J."/>
            <person name="Roe B.A."/>
            <person name="Shenoy N."/>
            <person name="Stanke M."/>
            <person name="Ter-Hovhannisyan V."/>
            <person name="Tunlid A."/>
            <person name="Velagapudi R."/>
            <person name="Vision T.J."/>
            <person name="Zeng Q."/>
            <person name="Zolan M.E."/>
            <person name="Pukkila P.J."/>
        </authorList>
    </citation>
    <scope>NUCLEOTIDE SEQUENCE [LARGE SCALE GENOMIC DNA]</scope>
    <source>
        <strain evidence="3">Okayama-7 / 130 / ATCC MYA-4618 / FGSC 9003</strain>
    </source>
</reference>
<dbReference type="VEuPathDB" id="FungiDB:CC1G_04723"/>
<feature type="region of interest" description="Disordered" evidence="1">
    <location>
        <begin position="1"/>
        <end position="23"/>
    </location>
</feature>
<evidence type="ECO:0000313" key="3">
    <source>
        <dbReference type="Proteomes" id="UP000001861"/>
    </source>
</evidence>
<organism evidence="2 3">
    <name type="scientific">Coprinopsis cinerea (strain Okayama-7 / 130 / ATCC MYA-4618 / FGSC 9003)</name>
    <name type="common">Inky cap fungus</name>
    <name type="synonym">Hormographiella aspergillata</name>
    <dbReference type="NCBI Taxonomy" id="240176"/>
    <lineage>
        <taxon>Eukaryota</taxon>
        <taxon>Fungi</taxon>
        <taxon>Dikarya</taxon>
        <taxon>Basidiomycota</taxon>
        <taxon>Agaricomycotina</taxon>
        <taxon>Agaricomycetes</taxon>
        <taxon>Agaricomycetidae</taxon>
        <taxon>Agaricales</taxon>
        <taxon>Agaricineae</taxon>
        <taxon>Psathyrellaceae</taxon>
        <taxon>Coprinopsis</taxon>
    </lineage>
</organism>
<dbReference type="EMBL" id="AACS02000013">
    <property type="protein sequence ID" value="EAU83467.2"/>
    <property type="molecule type" value="Genomic_DNA"/>
</dbReference>